<organism evidence="2 3">
    <name type="scientific">Eucalyptus globulus</name>
    <name type="common">Tasmanian blue gum</name>
    <dbReference type="NCBI Taxonomy" id="34317"/>
    <lineage>
        <taxon>Eukaryota</taxon>
        <taxon>Viridiplantae</taxon>
        <taxon>Streptophyta</taxon>
        <taxon>Embryophyta</taxon>
        <taxon>Tracheophyta</taxon>
        <taxon>Spermatophyta</taxon>
        <taxon>Magnoliopsida</taxon>
        <taxon>eudicotyledons</taxon>
        <taxon>Gunneridae</taxon>
        <taxon>Pentapetalae</taxon>
        <taxon>rosids</taxon>
        <taxon>malvids</taxon>
        <taxon>Myrtales</taxon>
        <taxon>Myrtaceae</taxon>
        <taxon>Myrtoideae</taxon>
        <taxon>Eucalypteae</taxon>
        <taxon>Eucalyptus</taxon>
    </lineage>
</organism>
<reference evidence="2 3" key="1">
    <citation type="submission" date="2024-11" db="EMBL/GenBank/DDBJ databases">
        <title>Chromosome-level genome assembly of Eucalyptus globulus Labill. provides insights into its genome evolution.</title>
        <authorList>
            <person name="Li X."/>
        </authorList>
    </citation>
    <scope>NUCLEOTIDE SEQUENCE [LARGE SCALE GENOMIC DNA]</scope>
    <source>
        <strain evidence="2">CL2024</strain>
        <tissue evidence="2">Fresh tender leaves</tissue>
    </source>
</reference>
<keyword evidence="1" id="KW-0472">Membrane</keyword>
<protein>
    <submittedName>
        <fullName evidence="2">Uncharacterized protein</fullName>
    </submittedName>
</protein>
<dbReference type="PANTHER" id="PTHR46950:SF2">
    <property type="entry name" value="MAGNESIUM TRANSPORTER CORA-LIKE FAMILY PROTEIN"/>
    <property type="match status" value="1"/>
</dbReference>
<dbReference type="Proteomes" id="UP001634007">
    <property type="component" value="Unassembled WGS sequence"/>
</dbReference>
<proteinExistence type="predicted"/>
<keyword evidence="1" id="KW-1133">Transmembrane helix</keyword>
<evidence type="ECO:0000313" key="2">
    <source>
        <dbReference type="EMBL" id="KAL3754821.1"/>
    </source>
</evidence>
<evidence type="ECO:0000313" key="3">
    <source>
        <dbReference type="Proteomes" id="UP001634007"/>
    </source>
</evidence>
<keyword evidence="3" id="KW-1185">Reference proteome</keyword>
<feature type="transmembrane region" description="Helical" evidence="1">
    <location>
        <begin position="283"/>
        <end position="304"/>
    </location>
</feature>
<sequence length="413" mass="45195">MLGEDLWTDGLVCAFEFRRAGGERRSASLDVNTCRGHALEKFRGGHWVPIGWVRIHQLVQPVDFGDSEDDVAIADTATPCWERPVGPTWWCHVVADHPFVQSWLSNAQWLHPAISISLRDESRLMSERTKHLLYVPVRVAGGLPFEMSGQSAGDPSCIDEDDIPIVLRSWQAQNFLLASLHIRGSAAVINILGFSEVQELLAAGGSNIPQSIHEVVAHLACRLPRWMTCVLFHKNVFGAADEIELMLMNRCSLCHQAVCGRLFTIQDVLQSTVDKSLTVTHNLGVFGGCGLVLSIIIGLFGINVGGTPGSDHSPCVFALFSCFLLFLGAALIAIGLLYVGIENPIVEENVEVRKLALQELAQMLQHEAESHAQVRKNVPRKNVPPIAADLLPNGAGYALLSRKHNIKVCPMCG</sequence>
<name>A0ABD3LYC4_EUCGL</name>
<comment type="caution">
    <text evidence="2">The sequence shown here is derived from an EMBL/GenBank/DDBJ whole genome shotgun (WGS) entry which is preliminary data.</text>
</comment>
<evidence type="ECO:0000256" key="1">
    <source>
        <dbReference type="SAM" id="Phobius"/>
    </source>
</evidence>
<dbReference type="PANTHER" id="PTHR46950">
    <property type="entry name" value="MAGNESIUM TRANSPORTER CORA-LIKE FAMILY PROTEIN"/>
    <property type="match status" value="1"/>
</dbReference>
<keyword evidence="1" id="KW-0812">Transmembrane</keyword>
<dbReference type="AlphaFoldDB" id="A0ABD3LYC4"/>
<feature type="transmembrane region" description="Helical" evidence="1">
    <location>
        <begin position="316"/>
        <end position="341"/>
    </location>
</feature>
<dbReference type="EMBL" id="JBJKBG010000001">
    <property type="protein sequence ID" value="KAL3754821.1"/>
    <property type="molecule type" value="Genomic_DNA"/>
</dbReference>
<gene>
    <name evidence="2" type="ORF">ACJRO7_001990</name>
</gene>
<accession>A0ABD3LYC4</accession>